<dbReference type="SMART" id="SM00382">
    <property type="entry name" value="AAA"/>
    <property type="match status" value="1"/>
</dbReference>
<dbReference type="PROSITE" id="PS00675">
    <property type="entry name" value="SIGMA54_INTERACT_1"/>
    <property type="match status" value="1"/>
</dbReference>
<gene>
    <name evidence="9" type="ORF">QGM71_07225</name>
</gene>
<dbReference type="InterPro" id="IPR003593">
    <property type="entry name" value="AAA+_ATPase"/>
</dbReference>
<evidence type="ECO:0000313" key="9">
    <source>
        <dbReference type="EMBL" id="MEC5423291.1"/>
    </source>
</evidence>
<dbReference type="CDD" id="cd00009">
    <property type="entry name" value="AAA"/>
    <property type="match status" value="1"/>
</dbReference>
<evidence type="ECO:0000259" key="6">
    <source>
        <dbReference type="PROSITE" id="PS50045"/>
    </source>
</evidence>
<dbReference type="Pfam" id="PF25601">
    <property type="entry name" value="AAA_lid_14"/>
    <property type="match status" value="1"/>
</dbReference>
<dbReference type="RefSeq" id="WP_327606847.1">
    <property type="nucleotide sequence ID" value="NZ_JARZFX010000002.1"/>
</dbReference>
<evidence type="ECO:0000259" key="7">
    <source>
        <dbReference type="PROSITE" id="PS50112"/>
    </source>
</evidence>
<evidence type="ECO:0000256" key="2">
    <source>
        <dbReference type="ARBA" id="ARBA00022797"/>
    </source>
</evidence>
<dbReference type="Pfam" id="PF13426">
    <property type="entry name" value="PAS_9"/>
    <property type="match status" value="1"/>
</dbReference>
<dbReference type="Pfam" id="PF00158">
    <property type="entry name" value="Sigma54_activat"/>
    <property type="match status" value="1"/>
</dbReference>
<dbReference type="InterPro" id="IPR025662">
    <property type="entry name" value="Sigma_54_int_dom_ATP-bd_1"/>
</dbReference>
<dbReference type="SUPFAM" id="SSF52540">
    <property type="entry name" value="P-loop containing nucleoside triphosphate hydrolases"/>
    <property type="match status" value="1"/>
</dbReference>
<dbReference type="InterPro" id="IPR035965">
    <property type="entry name" value="PAS-like_dom_sf"/>
</dbReference>
<dbReference type="PANTHER" id="PTHR32071">
    <property type="entry name" value="TRANSCRIPTIONAL REGULATORY PROTEIN"/>
    <property type="match status" value="1"/>
</dbReference>
<keyword evidence="3" id="KW-0067">ATP-binding</keyword>
<dbReference type="Gene3D" id="3.40.50.300">
    <property type="entry name" value="P-loop containing nucleotide triphosphate hydrolases"/>
    <property type="match status" value="1"/>
</dbReference>
<dbReference type="InterPro" id="IPR009057">
    <property type="entry name" value="Homeodomain-like_sf"/>
</dbReference>
<dbReference type="Gene3D" id="1.10.10.60">
    <property type="entry name" value="Homeodomain-like"/>
    <property type="match status" value="1"/>
</dbReference>
<feature type="domain" description="PAC" evidence="8">
    <location>
        <begin position="72"/>
        <end position="124"/>
    </location>
</feature>
<dbReference type="InterPro" id="IPR002078">
    <property type="entry name" value="Sigma_54_int"/>
</dbReference>
<proteinExistence type="predicted"/>
<dbReference type="PROSITE" id="PS50113">
    <property type="entry name" value="PAC"/>
    <property type="match status" value="1"/>
</dbReference>
<dbReference type="InterPro" id="IPR000014">
    <property type="entry name" value="PAS"/>
</dbReference>
<keyword evidence="10" id="KW-1185">Reference proteome</keyword>
<feature type="domain" description="Sigma-54 factor interaction" evidence="6">
    <location>
        <begin position="144"/>
        <end position="364"/>
    </location>
</feature>
<dbReference type="InterPro" id="IPR027417">
    <property type="entry name" value="P-loop_NTPase"/>
</dbReference>
<comment type="caution">
    <text evidence="9">The sequence shown here is derived from an EMBL/GenBank/DDBJ whole genome shotgun (WGS) entry which is preliminary data.</text>
</comment>
<dbReference type="SMART" id="SM00091">
    <property type="entry name" value="PAS"/>
    <property type="match status" value="1"/>
</dbReference>
<evidence type="ECO:0000256" key="3">
    <source>
        <dbReference type="ARBA" id="ARBA00022840"/>
    </source>
</evidence>
<evidence type="ECO:0000256" key="1">
    <source>
        <dbReference type="ARBA" id="ARBA00022741"/>
    </source>
</evidence>
<accession>A0ABU6KD74</accession>
<feature type="domain" description="PAS" evidence="7">
    <location>
        <begin position="6"/>
        <end position="86"/>
    </location>
</feature>
<sequence>MEEKYDNELLTEIVDHFSDEIFVTDNMGTVLLVNEVCEYNYGIPAEQLIGKNIKELEDSLFYPSATIEVLKRERPVEIMQRTTRGKRLFVKSRPIFNDEGKLLRVISYARDLTINSELQQRINLLEKQLKENDQDKQDQEFKDVIAQSESMKNVLKLTLKIARTDTTVLISGETGVGKNMMAKKIHSLSHRNQSPYKEVNCANLSNLALDMELFGSKDYGVRGIIELTNGSTLYLDEIDEMPYDMQSKLLNVLENQQLVTQGNNKVEMDIRFLVSTRKNLEELVKEGKFREDLYYRLNVIPIKVPPLRERKEDVSPLAFYFLNQLNEKYGQTVSLSPIVMNAFFEYEWAGNVREMRNLLEKLVITSDTSEIKLDQLPPNIKAGSISHAKSLPDKLEQLERYLIIESYDLYKSSYKVAESLGISQSSAIRKIKKYINQ</sequence>
<dbReference type="Gene3D" id="3.30.450.20">
    <property type="entry name" value="PAS domain"/>
    <property type="match status" value="1"/>
</dbReference>
<dbReference type="Gene3D" id="1.10.8.60">
    <property type="match status" value="1"/>
</dbReference>
<dbReference type="Proteomes" id="UP001335737">
    <property type="component" value="Unassembled WGS sequence"/>
</dbReference>
<name>A0ABU6KD74_9BACI</name>
<protein>
    <recommendedName>
        <fullName evidence="4">HTH-type transcriptional regulatory protein TyrR</fullName>
    </recommendedName>
</protein>
<feature type="coiled-coil region" evidence="5">
    <location>
        <begin position="115"/>
        <end position="142"/>
    </location>
</feature>
<evidence type="ECO:0000256" key="4">
    <source>
        <dbReference type="ARBA" id="ARBA00029500"/>
    </source>
</evidence>
<dbReference type="InterPro" id="IPR000700">
    <property type="entry name" value="PAS-assoc_C"/>
</dbReference>
<dbReference type="SUPFAM" id="SSF55785">
    <property type="entry name" value="PYP-like sensor domain (PAS domain)"/>
    <property type="match status" value="1"/>
</dbReference>
<evidence type="ECO:0000259" key="8">
    <source>
        <dbReference type="PROSITE" id="PS50113"/>
    </source>
</evidence>
<dbReference type="NCBIfam" id="TIGR00229">
    <property type="entry name" value="sensory_box"/>
    <property type="match status" value="1"/>
</dbReference>
<dbReference type="PANTHER" id="PTHR32071:SF57">
    <property type="entry name" value="C4-DICARBOXYLATE TRANSPORT TRANSCRIPTIONAL REGULATORY PROTEIN DCTD"/>
    <property type="match status" value="1"/>
</dbReference>
<evidence type="ECO:0000256" key="5">
    <source>
        <dbReference type="SAM" id="Coils"/>
    </source>
</evidence>
<organism evidence="9 10">
    <name type="scientific">Virgibacillus tibetensis</name>
    <dbReference type="NCBI Taxonomy" id="3042313"/>
    <lineage>
        <taxon>Bacteria</taxon>
        <taxon>Bacillati</taxon>
        <taxon>Bacillota</taxon>
        <taxon>Bacilli</taxon>
        <taxon>Bacillales</taxon>
        <taxon>Bacillaceae</taxon>
        <taxon>Virgibacillus</taxon>
    </lineage>
</organism>
<keyword evidence="2" id="KW-0058">Aromatic hydrocarbons catabolism</keyword>
<keyword evidence="5" id="KW-0175">Coiled coil</keyword>
<dbReference type="EMBL" id="JARZFX010000002">
    <property type="protein sequence ID" value="MEC5423291.1"/>
    <property type="molecule type" value="Genomic_DNA"/>
</dbReference>
<dbReference type="InterPro" id="IPR058031">
    <property type="entry name" value="AAA_lid_NorR"/>
</dbReference>
<dbReference type="InterPro" id="IPR030828">
    <property type="entry name" value="HTH_TyrR"/>
</dbReference>
<reference evidence="9 10" key="1">
    <citation type="journal article" date="2024" name="Int. J. Syst. Evol. Microbiol.">
        <title>Virgibacillus tibetensis sp. nov., isolated from salt lake on the Tibetan Plateau of China.</title>
        <authorList>
            <person name="Phurbu D."/>
            <person name="Liu Z.-X."/>
            <person name="Wang R."/>
            <person name="Zheng Y.-Y."/>
            <person name="Liu H.-C."/>
            <person name="Zhou Y.-G."/>
            <person name="Yu Y.-J."/>
            <person name="Li A.-H."/>
        </authorList>
    </citation>
    <scope>NUCLEOTIDE SEQUENCE [LARGE SCALE GENOMIC DNA]</scope>
    <source>
        <strain evidence="9 10">C22-A2</strain>
    </source>
</reference>
<dbReference type="CDD" id="cd00130">
    <property type="entry name" value="PAS"/>
    <property type="match status" value="1"/>
</dbReference>
<dbReference type="Pfam" id="PF18024">
    <property type="entry name" value="HTH_50"/>
    <property type="match status" value="1"/>
</dbReference>
<dbReference type="SUPFAM" id="SSF46689">
    <property type="entry name" value="Homeodomain-like"/>
    <property type="match status" value="1"/>
</dbReference>
<dbReference type="PROSITE" id="PS50112">
    <property type="entry name" value="PAS"/>
    <property type="match status" value="1"/>
</dbReference>
<keyword evidence="1" id="KW-0547">Nucleotide-binding</keyword>
<evidence type="ECO:0000313" key="10">
    <source>
        <dbReference type="Proteomes" id="UP001335737"/>
    </source>
</evidence>
<dbReference type="PROSITE" id="PS50045">
    <property type="entry name" value="SIGMA54_INTERACT_4"/>
    <property type="match status" value="1"/>
</dbReference>